<evidence type="ECO:0000313" key="1">
    <source>
        <dbReference type="EMBL" id="ARR00310.1"/>
    </source>
</evidence>
<dbReference type="InterPro" id="IPR014054">
    <property type="entry name" value="Phage_regulatory_Rha"/>
</dbReference>
<reference evidence="2" key="1">
    <citation type="journal article" date="2017" name="Genome Biol. Evol.">
        <title>Comparative Genomic Analysis Identifies a Campylobacter Clade Deficient in Selenium Metabolism.</title>
        <authorList>
            <person name="Miller W.G."/>
            <person name="Yee E."/>
            <person name="Lopes B.S."/>
            <person name="Chapman M.H."/>
            <person name="Huynh S."/>
            <person name="Bono J.L."/>
            <person name="Parker C.T."/>
            <person name="Strachan N.J.C."/>
            <person name="Forbes K.J."/>
        </authorList>
    </citation>
    <scope>NUCLEOTIDE SEQUENCE [LARGE SCALE GENOMIC DNA]</scope>
    <source>
        <strain evidence="2">RM6137</strain>
    </source>
</reference>
<dbReference type="Pfam" id="PF09669">
    <property type="entry name" value="Phage_pRha"/>
    <property type="match status" value="1"/>
</dbReference>
<dbReference type="Proteomes" id="UP000194260">
    <property type="component" value="Chromosome"/>
</dbReference>
<accession>A0A1X9SVN4</accession>
<dbReference type="KEGG" id="camy:CSUIS_0471"/>
<dbReference type="AlphaFoldDB" id="A0A1X9SVN4"/>
<dbReference type="RefSeq" id="WP_086296952.1">
    <property type="nucleotide sequence ID" value="NZ_CP018789.1"/>
</dbReference>
<dbReference type="STRING" id="1660073.CSUIS_0471"/>
<protein>
    <submittedName>
        <fullName evidence="1">Phage regulatory protein, Rha family</fullName>
    </submittedName>
</protein>
<dbReference type="Gene3D" id="1.10.10.60">
    <property type="entry name" value="Homeodomain-like"/>
    <property type="match status" value="1"/>
</dbReference>
<evidence type="ECO:0000313" key="2">
    <source>
        <dbReference type="Proteomes" id="UP000194260"/>
    </source>
</evidence>
<dbReference type="NCBIfam" id="TIGR02681">
    <property type="entry name" value="phage_pRha"/>
    <property type="match status" value="1"/>
</dbReference>
<name>A0A1X9SVN4_9BACT</name>
<dbReference type="EMBL" id="CP018789">
    <property type="protein sequence ID" value="ARR00310.1"/>
    <property type="molecule type" value="Genomic_DNA"/>
</dbReference>
<sequence length="219" mass="24959">MNEIIVINGQSVEFEVADSGVFATSLDVAQVFEKRHADIIAKIAEFPNDEFRERNFSLTERTAKFGAVMRSEPYYKITRDGFSLLVMGFTGEKAYRWKIEFIKAFNLMEAELNRIKTAQQSSSLNLQSKFAEILSALKEKSSQADEFKQKYYESLENEVVLLRQVANQSKKEAIYNTKLSQAEKENIIKLYKSGLSQAEICRQTNRSDAAVRNAIRGAL</sequence>
<organism evidence="1 2">
    <name type="scientific">Campylobacter porcelli</name>
    <dbReference type="NCBI Taxonomy" id="1660073"/>
    <lineage>
        <taxon>Bacteria</taxon>
        <taxon>Pseudomonadati</taxon>
        <taxon>Campylobacterota</taxon>
        <taxon>Epsilonproteobacteria</taxon>
        <taxon>Campylobacterales</taxon>
        <taxon>Campylobacteraceae</taxon>
        <taxon>Campylobacter</taxon>
    </lineage>
</organism>
<gene>
    <name evidence="1" type="ORF">CSUIS_0471</name>
</gene>
<proteinExistence type="predicted"/>